<dbReference type="EC" id="1.5.1.3" evidence="2"/>
<dbReference type="GO" id="GO:0004146">
    <property type="term" value="F:dihydrofolate reductase activity"/>
    <property type="evidence" value="ECO:0007669"/>
    <property type="project" value="UniProtKB-EC"/>
</dbReference>
<sequence length="366" mass="39360">MSSPITTSARTLSHLPLPLPHLTLIVATTPITTAPPSSPAPSSPAKTPRRLGIGHAGTLPWPRIKADMTFFSRVTTRAAPLPTPPSPDDATCAIGAVNAVIMGRKTYDSLPARFRPLPGRVNVVVTRDASGRERRRIEGEWRAAQERKRERARGGEKERGRRDRDKDERGGNIGGTIDAEAESEVGTTDAQPPDVLVADSLESAVSALCDAFRTAPTPGLLTRNSTRRLANVFIIGGGEVYASALKLKLDGWEAAAGKMRIVMTDVRRVSTPAPSPSNDATATTVDTTKAEEGERGGSTAVENCVNGFECDTFFPLDSDDLEEGGDGGWRRVTTEDVSIWVGEEVKEGWVREGEVALRVLGFERRV</sequence>
<dbReference type="HOGENOM" id="CLU_043966_2_0_1"/>
<dbReference type="AlphaFoldDB" id="F0U8J8"/>
<dbReference type="PANTHER" id="PTHR48069:SF3">
    <property type="entry name" value="DIHYDROFOLATE REDUCTASE"/>
    <property type="match status" value="1"/>
</dbReference>
<feature type="domain" description="DHFR" evidence="9">
    <location>
        <begin position="21"/>
        <end position="364"/>
    </location>
</feature>
<dbReference type="GO" id="GO:0050661">
    <property type="term" value="F:NADP binding"/>
    <property type="evidence" value="ECO:0007669"/>
    <property type="project" value="InterPro"/>
</dbReference>
<dbReference type="PANTHER" id="PTHR48069">
    <property type="entry name" value="DIHYDROFOLATE REDUCTASE"/>
    <property type="match status" value="1"/>
</dbReference>
<proteinExistence type="inferred from homology"/>
<feature type="compositionally biased region" description="Basic and acidic residues" evidence="8">
    <location>
        <begin position="141"/>
        <end position="170"/>
    </location>
</feature>
<feature type="region of interest" description="Disordered" evidence="8">
    <location>
        <begin position="141"/>
        <end position="192"/>
    </location>
</feature>
<dbReference type="PRINTS" id="PR00070">
    <property type="entry name" value="DHFR"/>
</dbReference>
<dbReference type="GO" id="GO:0046452">
    <property type="term" value="P:dihydrofolate metabolic process"/>
    <property type="evidence" value="ECO:0007669"/>
    <property type="project" value="TreeGrafter"/>
</dbReference>
<keyword evidence="6" id="KW-0560">Oxidoreductase</keyword>
<dbReference type="PROSITE" id="PS00075">
    <property type="entry name" value="DHFR_1"/>
    <property type="match status" value="1"/>
</dbReference>
<dbReference type="VEuPathDB" id="FungiDB:I7I53_07262"/>
<dbReference type="EMBL" id="DS990636">
    <property type="protein sequence ID" value="EGC41748.1"/>
    <property type="molecule type" value="Genomic_DNA"/>
</dbReference>
<gene>
    <name evidence="10" type="ORF">HCEG_01110</name>
</gene>
<dbReference type="InterPro" id="IPR001796">
    <property type="entry name" value="DHFR_dom"/>
</dbReference>
<dbReference type="OrthoDB" id="414698at2759"/>
<dbReference type="Gene3D" id="3.40.430.10">
    <property type="entry name" value="Dihydrofolate Reductase, subunit A"/>
    <property type="match status" value="1"/>
</dbReference>
<dbReference type="SUPFAM" id="SSF53597">
    <property type="entry name" value="Dihydrofolate reductase-like"/>
    <property type="match status" value="1"/>
</dbReference>
<organism evidence="11">
    <name type="scientific">Ajellomyces capsulatus (strain H88)</name>
    <name type="common">Darling's disease fungus</name>
    <name type="synonym">Histoplasma capsulatum</name>
    <dbReference type="NCBI Taxonomy" id="544711"/>
    <lineage>
        <taxon>Eukaryota</taxon>
        <taxon>Fungi</taxon>
        <taxon>Dikarya</taxon>
        <taxon>Ascomycota</taxon>
        <taxon>Pezizomycotina</taxon>
        <taxon>Eurotiomycetes</taxon>
        <taxon>Eurotiomycetidae</taxon>
        <taxon>Onygenales</taxon>
        <taxon>Ajellomycetaceae</taxon>
        <taxon>Histoplasma</taxon>
    </lineage>
</organism>
<evidence type="ECO:0000313" key="10">
    <source>
        <dbReference type="EMBL" id="EGC41748.1"/>
    </source>
</evidence>
<reference evidence="11" key="1">
    <citation type="submission" date="2008-07" db="EMBL/GenBank/DDBJ databases">
        <title>Annotation of Ajellomyces capsulatus strain H88.</title>
        <authorList>
            <person name="Champion M."/>
            <person name="Cuomo C."/>
            <person name="Ma L.-J."/>
            <person name="Henn M.R."/>
            <person name="Sil A."/>
            <person name="Goldman B."/>
            <person name="Young S.K."/>
            <person name="Kodira C.D."/>
            <person name="Zeng Q."/>
            <person name="Koehrsen M."/>
            <person name="Alvarado L."/>
            <person name="Berlin A."/>
            <person name="Borenstein D."/>
            <person name="Chen Z."/>
            <person name="Engels R."/>
            <person name="Freedman E."/>
            <person name="Gellesch M."/>
            <person name="Goldberg J."/>
            <person name="Griggs A."/>
            <person name="Gujja S."/>
            <person name="Heiman D."/>
            <person name="Hepburn T."/>
            <person name="Howarth C."/>
            <person name="Jen D."/>
            <person name="Larson L."/>
            <person name="Lewis B."/>
            <person name="Mehta T."/>
            <person name="Park D."/>
            <person name="Pearson M."/>
            <person name="Roberts A."/>
            <person name="Saif S."/>
            <person name="Shea T."/>
            <person name="Shenoy N."/>
            <person name="Sisk P."/>
            <person name="Stolte C."/>
            <person name="Sykes S."/>
            <person name="Walk T."/>
            <person name="White J."/>
            <person name="Yandava C."/>
            <person name="Klein B."/>
            <person name="McEwen J.G."/>
            <person name="Puccia R."/>
            <person name="Goldman G.H."/>
            <person name="Felipe M.S."/>
            <person name="Nino-Vega G."/>
            <person name="San-Blas G."/>
            <person name="Taylor J."/>
            <person name="Mendoza L."/>
            <person name="Galagan J."/>
            <person name="Nusbaum C."/>
            <person name="Birren B."/>
        </authorList>
    </citation>
    <scope>NUCLEOTIDE SEQUENCE [LARGE SCALE GENOMIC DNA]</scope>
    <source>
        <strain evidence="11">H88</strain>
    </source>
</reference>
<evidence type="ECO:0000256" key="6">
    <source>
        <dbReference type="ARBA" id="ARBA00023002"/>
    </source>
</evidence>
<evidence type="ECO:0000256" key="4">
    <source>
        <dbReference type="ARBA" id="ARBA00022563"/>
    </source>
</evidence>
<evidence type="ECO:0000256" key="1">
    <source>
        <dbReference type="ARBA" id="ARBA00004903"/>
    </source>
</evidence>
<evidence type="ECO:0000256" key="8">
    <source>
        <dbReference type="SAM" id="MobiDB-lite"/>
    </source>
</evidence>
<dbReference type="GO" id="GO:0046654">
    <property type="term" value="P:tetrahydrofolate biosynthetic process"/>
    <property type="evidence" value="ECO:0007669"/>
    <property type="project" value="UniProtKB-UniPathway"/>
</dbReference>
<protein>
    <recommendedName>
        <fullName evidence="3">Dihydrofolate reductase</fullName>
        <ecNumber evidence="2">1.5.1.3</ecNumber>
    </recommendedName>
</protein>
<feature type="region of interest" description="Disordered" evidence="8">
    <location>
        <begin position="269"/>
        <end position="298"/>
    </location>
</feature>
<evidence type="ECO:0000256" key="2">
    <source>
        <dbReference type="ARBA" id="ARBA00012856"/>
    </source>
</evidence>
<dbReference type="GO" id="GO:0006730">
    <property type="term" value="P:one-carbon metabolic process"/>
    <property type="evidence" value="ECO:0007669"/>
    <property type="project" value="UniProtKB-KW"/>
</dbReference>
<accession>F0U8J8</accession>
<dbReference type="CDD" id="cd00209">
    <property type="entry name" value="DHFR"/>
    <property type="match status" value="1"/>
</dbReference>
<dbReference type="STRING" id="544711.F0U8J8"/>
<dbReference type="GO" id="GO:0005739">
    <property type="term" value="C:mitochondrion"/>
    <property type="evidence" value="ECO:0007669"/>
    <property type="project" value="TreeGrafter"/>
</dbReference>
<evidence type="ECO:0000313" key="11">
    <source>
        <dbReference type="Proteomes" id="UP000008142"/>
    </source>
</evidence>
<dbReference type="InterPro" id="IPR012259">
    <property type="entry name" value="DHFR"/>
</dbReference>
<dbReference type="InterPro" id="IPR017925">
    <property type="entry name" value="DHFR_CS"/>
</dbReference>
<dbReference type="OMA" id="RECHSET"/>
<evidence type="ECO:0000256" key="7">
    <source>
        <dbReference type="RuleBase" id="RU004474"/>
    </source>
</evidence>
<dbReference type="Pfam" id="PF00186">
    <property type="entry name" value="DHFR_1"/>
    <property type="match status" value="1"/>
</dbReference>
<evidence type="ECO:0000256" key="3">
    <source>
        <dbReference type="ARBA" id="ARBA00018886"/>
    </source>
</evidence>
<feature type="region of interest" description="Disordered" evidence="8">
    <location>
        <begin position="31"/>
        <end position="58"/>
    </location>
</feature>
<dbReference type="Proteomes" id="UP000008142">
    <property type="component" value="Unassembled WGS sequence"/>
</dbReference>
<evidence type="ECO:0000259" key="9">
    <source>
        <dbReference type="PROSITE" id="PS51330"/>
    </source>
</evidence>
<keyword evidence="4" id="KW-0554">One-carbon metabolism</keyword>
<dbReference type="PROSITE" id="PS51330">
    <property type="entry name" value="DHFR_2"/>
    <property type="match status" value="1"/>
</dbReference>
<dbReference type="UniPathway" id="UPA00077">
    <property type="reaction ID" value="UER00158"/>
</dbReference>
<comment type="pathway">
    <text evidence="1">Cofactor biosynthesis; tetrahydrofolate biosynthesis; 5,6,7,8-tetrahydrofolate from 7,8-dihydrofolate: step 1/1.</text>
</comment>
<name>F0U8J8_AJEC8</name>
<keyword evidence="5" id="KW-0521">NADP</keyword>
<dbReference type="InterPro" id="IPR024072">
    <property type="entry name" value="DHFR-like_dom_sf"/>
</dbReference>
<dbReference type="GO" id="GO:0046655">
    <property type="term" value="P:folic acid metabolic process"/>
    <property type="evidence" value="ECO:0007669"/>
    <property type="project" value="TreeGrafter"/>
</dbReference>
<comment type="similarity">
    <text evidence="7">Belongs to the dihydrofolate reductase family.</text>
</comment>
<evidence type="ECO:0000256" key="5">
    <source>
        <dbReference type="ARBA" id="ARBA00022857"/>
    </source>
</evidence>